<evidence type="ECO:0000256" key="1">
    <source>
        <dbReference type="SAM" id="MobiDB-lite"/>
    </source>
</evidence>
<dbReference type="EMBL" id="ADLT01000090">
    <property type="protein sequence ID" value="EHO61943.1"/>
    <property type="molecule type" value="Genomic_DNA"/>
</dbReference>
<name>H1D3E7_9FIRM</name>
<sequence length="370" mass="42714">MFFKDNPFYLLGVHTTDSGDRLEEALWDKLHAASEKAERDRLLDAAYVLQKSVKRSGAEFFWLPELSREEAWGLVEKVTAAKTLSSSDFLSLSPLSRVVLAMNGLFYGCDSPRLFLQEICANYDHIYPVEVTALLNAGRRKAHLPVLRNGSHVEMWKRELPGELLEAVHRMVKERKLSDWACLLGDLGKEKDTFPWRLFVMDYEEMSRKEREELERNLDYALCLTDRHFPQGLLLAGDTLKAMKDLALPLSIRSGCWPLETAFQRVRKEMITLWDKGRKDDSRALGEALFPLFTPWPEFQERADKDRKDMKEGRRPAEASSSRGLSWQSVPAALGRIPEVKEEKEKKYPLFLLFLGFFIVMTLVYVFVED</sequence>
<proteinExistence type="predicted"/>
<keyword evidence="2" id="KW-0812">Transmembrane</keyword>
<dbReference type="AlphaFoldDB" id="H1D3E7"/>
<gene>
    <name evidence="4" type="ORF">HMPREF9453_01244</name>
    <name evidence="3" type="ORF">HMPREF9453_02135</name>
</gene>
<evidence type="ECO:0000313" key="5">
    <source>
        <dbReference type="Proteomes" id="UP000003277"/>
    </source>
</evidence>
<feature type="transmembrane region" description="Helical" evidence="2">
    <location>
        <begin position="350"/>
        <end position="368"/>
    </location>
</feature>
<evidence type="ECO:0000313" key="3">
    <source>
        <dbReference type="EMBL" id="EHO61943.1"/>
    </source>
</evidence>
<dbReference type="Proteomes" id="UP000003277">
    <property type="component" value="Unassembled WGS sequence"/>
</dbReference>
<reference evidence="3 5" key="1">
    <citation type="submission" date="2011-11" db="EMBL/GenBank/DDBJ databases">
        <title>The Genome Sequence of Dialister succinatiphilus YIT 11850.</title>
        <authorList>
            <consortium name="The Broad Institute Genome Sequencing Platform"/>
            <person name="Earl A."/>
            <person name="Ward D."/>
            <person name="Feldgarden M."/>
            <person name="Gevers D."/>
            <person name="Morotomi M."/>
            <person name="Young S.K."/>
            <person name="Zeng Q."/>
            <person name="Gargeya S."/>
            <person name="Fitzgerald M."/>
            <person name="Haas B."/>
            <person name="Abouelleil A."/>
            <person name="Alvarado L."/>
            <person name="Arachchi H.M."/>
            <person name="Berlin A."/>
            <person name="Brown A."/>
            <person name="Chapman S.B."/>
            <person name="Dunbar C."/>
            <person name="Gearin G."/>
            <person name="Goldberg J."/>
            <person name="Griggs A."/>
            <person name="Gujja S."/>
            <person name="Heiman D."/>
            <person name="Howarth C."/>
            <person name="Lui A."/>
            <person name="MacDonald P.J.P."/>
            <person name="Montmayeur A."/>
            <person name="Murphy C."/>
            <person name="Neiman D."/>
            <person name="Pearson M."/>
            <person name="Priest M."/>
            <person name="Roberts A."/>
            <person name="Saif S."/>
            <person name="Shea T."/>
            <person name="Sisk P."/>
            <person name="Stolte C."/>
            <person name="Sykes S."/>
            <person name="Wortman J."/>
            <person name="Nusbaum C."/>
            <person name="Birren B."/>
        </authorList>
    </citation>
    <scope>NUCLEOTIDE SEQUENCE [LARGE SCALE GENOMIC DNA]</scope>
    <source>
        <strain evidence="3 5">YIT 11850</strain>
    </source>
</reference>
<organism evidence="3 5">
    <name type="scientific">Dialister succinatiphilus YIT 11850</name>
    <dbReference type="NCBI Taxonomy" id="742743"/>
    <lineage>
        <taxon>Bacteria</taxon>
        <taxon>Bacillati</taxon>
        <taxon>Bacillota</taxon>
        <taxon>Negativicutes</taxon>
        <taxon>Veillonellales</taxon>
        <taxon>Veillonellaceae</taxon>
        <taxon>Dialister</taxon>
    </lineage>
</organism>
<dbReference type="RefSeq" id="WP_008859738.1">
    <property type="nucleotide sequence ID" value="NZ_JH591188.1"/>
</dbReference>
<feature type="region of interest" description="Disordered" evidence="1">
    <location>
        <begin position="304"/>
        <end position="324"/>
    </location>
</feature>
<keyword evidence="2" id="KW-0472">Membrane</keyword>
<evidence type="ECO:0000256" key="2">
    <source>
        <dbReference type="SAM" id="Phobius"/>
    </source>
</evidence>
<feature type="compositionally biased region" description="Basic and acidic residues" evidence="1">
    <location>
        <begin position="304"/>
        <end position="317"/>
    </location>
</feature>
<comment type="caution">
    <text evidence="3">The sequence shown here is derived from an EMBL/GenBank/DDBJ whole genome shotgun (WGS) entry which is preliminary data.</text>
</comment>
<dbReference type="OrthoDB" id="9806473at2"/>
<protein>
    <submittedName>
        <fullName evidence="3">Uncharacterized protein</fullName>
    </submittedName>
</protein>
<accession>H1D3E7</accession>
<evidence type="ECO:0000313" key="4">
    <source>
        <dbReference type="EMBL" id="EHO62835.1"/>
    </source>
</evidence>
<dbReference type="PATRIC" id="fig|742743.3.peg.1263"/>
<dbReference type="EMBL" id="ADLT01000043">
    <property type="protein sequence ID" value="EHO62835.1"/>
    <property type="molecule type" value="Genomic_DNA"/>
</dbReference>
<dbReference type="HOGENOM" id="CLU_747487_0_0_9"/>
<keyword evidence="5" id="KW-1185">Reference proteome</keyword>
<keyword evidence="2" id="KW-1133">Transmembrane helix</keyword>